<proteinExistence type="predicted"/>
<evidence type="ECO:0000313" key="2">
    <source>
        <dbReference type="EMBL" id="QJA63057.1"/>
    </source>
</evidence>
<gene>
    <name evidence="2" type="ORF">MM415B00659_0011</name>
</gene>
<organism evidence="2">
    <name type="scientific">viral metagenome</name>
    <dbReference type="NCBI Taxonomy" id="1070528"/>
    <lineage>
        <taxon>unclassified sequences</taxon>
        <taxon>metagenomes</taxon>
        <taxon>organismal metagenomes</taxon>
    </lineage>
</organism>
<sequence length="365" mass="41351">MKTILSVVGTRPNFIKSVMISKVINDVSGFREIKIDTGQHYDFGMSESFRKEFSAIVPDEVRSFSSTNSQERSKRLSHITSWVKHIVKSVSPDIVFIYGDTDSSLCGVLGTRIDGRNIPIAHIEAGMRSYDDIPEEFNRAVIDQLSNLHFCSSTTAVNNLYEEYITGVFVGDVMLDLFNYVSLLGDNSKHDYPMEDYVLITVHRDFNTKADRLSRIVRLINELSKSYRIVFPMHPRTRFAFANSKGFLSSHVLGDSVNVIDPVGYFKMNSLIRNAKLIITDSGGLQKEAYFAKKPCVVLRDRTEWVELVEHGYVFLCNDISEECFVRSVNLALDSCGKIKHTVPYGDGTASNKIIDFVKNVFFRD</sequence>
<name>A0A6M3J192_9ZZZZ</name>
<dbReference type="Pfam" id="PF02350">
    <property type="entry name" value="Epimerase_2"/>
    <property type="match status" value="1"/>
</dbReference>
<dbReference type="PANTHER" id="PTHR43174:SF1">
    <property type="entry name" value="UDP-N-ACETYLGLUCOSAMINE 2-EPIMERASE"/>
    <property type="match status" value="1"/>
</dbReference>
<dbReference type="InterPro" id="IPR029767">
    <property type="entry name" value="WecB-like"/>
</dbReference>
<dbReference type="CDD" id="cd03786">
    <property type="entry name" value="GTB_UDP-GlcNAc_2-Epimerase"/>
    <property type="match status" value="1"/>
</dbReference>
<dbReference type="InterPro" id="IPR003331">
    <property type="entry name" value="UDP_GlcNAc_Epimerase_2_dom"/>
</dbReference>
<dbReference type="AlphaFoldDB" id="A0A6M3J192"/>
<dbReference type="Gene3D" id="3.40.50.2000">
    <property type="entry name" value="Glycogen Phosphorylase B"/>
    <property type="match status" value="2"/>
</dbReference>
<accession>A0A6M3J192</accession>
<dbReference type="PANTHER" id="PTHR43174">
    <property type="entry name" value="UDP-N-ACETYLGLUCOSAMINE 2-EPIMERASE"/>
    <property type="match status" value="1"/>
</dbReference>
<dbReference type="SUPFAM" id="SSF53756">
    <property type="entry name" value="UDP-Glycosyltransferase/glycogen phosphorylase"/>
    <property type="match status" value="1"/>
</dbReference>
<dbReference type="EMBL" id="MT141489">
    <property type="protein sequence ID" value="QJA63057.1"/>
    <property type="molecule type" value="Genomic_DNA"/>
</dbReference>
<protein>
    <submittedName>
        <fullName evidence="2">Putative UDP-N-acetylglucosamine 2-epimerase</fullName>
    </submittedName>
</protein>
<evidence type="ECO:0000259" key="1">
    <source>
        <dbReference type="Pfam" id="PF02350"/>
    </source>
</evidence>
<feature type="domain" description="UDP-N-acetylglucosamine 2-epimerase" evidence="1">
    <location>
        <begin position="27"/>
        <end position="358"/>
    </location>
</feature>
<reference evidence="2" key="1">
    <citation type="submission" date="2020-03" db="EMBL/GenBank/DDBJ databases">
        <title>The deep terrestrial virosphere.</title>
        <authorList>
            <person name="Holmfeldt K."/>
            <person name="Nilsson E."/>
            <person name="Simone D."/>
            <person name="Lopez-Fernandez M."/>
            <person name="Wu X."/>
            <person name="de Brujin I."/>
            <person name="Lundin D."/>
            <person name="Andersson A."/>
            <person name="Bertilsson S."/>
            <person name="Dopson M."/>
        </authorList>
    </citation>
    <scope>NUCLEOTIDE SEQUENCE</scope>
    <source>
        <strain evidence="2">MM415B00659</strain>
    </source>
</reference>